<reference evidence="1 2" key="1">
    <citation type="journal article" date="2020" name="Phytopathology">
        <title>A high-quality genome resource of Botrytis fragariae, a new and rapidly spreading fungal pathogen causing strawberry gray mold in the U.S.A.</title>
        <authorList>
            <person name="Wu Y."/>
            <person name="Saski C.A."/>
            <person name="Schnabel G."/>
            <person name="Xiao S."/>
            <person name="Hu M."/>
        </authorList>
    </citation>
    <scope>NUCLEOTIDE SEQUENCE [LARGE SCALE GENOMIC DNA]</scope>
    <source>
        <strain evidence="1 2">BVB16</strain>
    </source>
</reference>
<name>A0A8H6EME7_9HELO</name>
<dbReference type="GeneID" id="59256180"/>
<dbReference type="AlphaFoldDB" id="A0A8H6EME7"/>
<comment type="caution">
    <text evidence="1">The sequence shown here is derived from an EMBL/GenBank/DDBJ whole genome shotgun (WGS) entry which is preliminary data.</text>
</comment>
<evidence type="ECO:0000313" key="1">
    <source>
        <dbReference type="EMBL" id="KAF5877696.1"/>
    </source>
</evidence>
<dbReference type="RefSeq" id="XP_037196642.1">
    <property type="nucleotide sequence ID" value="XM_037332488.1"/>
</dbReference>
<accession>A0A8H6EME7</accession>
<keyword evidence="2" id="KW-1185">Reference proteome</keyword>
<dbReference type="OrthoDB" id="3559174at2759"/>
<dbReference type="EMBL" id="JABFCT010000003">
    <property type="protein sequence ID" value="KAF5877696.1"/>
    <property type="molecule type" value="Genomic_DNA"/>
</dbReference>
<gene>
    <name evidence="1" type="ORF">Bfra_002064</name>
</gene>
<evidence type="ECO:0000313" key="2">
    <source>
        <dbReference type="Proteomes" id="UP000531561"/>
    </source>
</evidence>
<protein>
    <submittedName>
        <fullName evidence="1">Uncharacterized protein</fullName>
    </submittedName>
</protein>
<sequence>MWRYMNRVQQSFKWYGPSAIPLFIFGSRTTWCMQAKVLGFCCCSNSHDWAITGAFKSEKLSNKGLFCPELDICHPSCVYCQLSAA</sequence>
<proteinExistence type="predicted"/>
<dbReference type="Proteomes" id="UP000531561">
    <property type="component" value="Unassembled WGS sequence"/>
</dbReference>
<organism evidence="1 2">
    <name type="scientific">Botrytis fragariae</name>
    <dbReference type="NCBI Taxonomy" id="1964551"/>
    <lineage>
        <taxon>Eukaryota</taxon>
        <taxon>Fungi</taxon>
        <taxon>Dikarya</taxon>
        <taxon>Ascomycota</taxon>
        <taxon>Pezizomycotina</taxon>
        <taxon>Leotiomycetes</taxon>
        <taxon>Helotiales</taxon>
        <taxon>Sclerotiniaceae</taxon>
        <taxon>Botrytis</taxon>
    </lineage>
</organism>